<feature type="transmembrane region" description="Helical" evidence="19">
    <location>
        <begin position="49"/>
        <end position="70"/>
    </location>
</feature>
<feature type="transmembrane region" description="Helical" evidence="19">
    <location>
        <begin position="76"/>
        <end position="93"/>
    </location>
</feature>
<comment type="pathway">
    <text evidence="3 18">Phospholipid metabolism; CDP-diacylglycerol biosynthesis; CDP-diacylglycerol from sn-glycerol 3-phosphate: step 3/3.</text>
</comment>
<evidence type="ECO:0000256" key="6">
    <source>
        <dbReference type="ARBA" id="ARBA00012487"/>
    </source>
</evidence>
<dbReference type="PANTHER" id="PTHR46382">
    <property type="entry name" value="PHOSPHATIDATE CYTIDYLYLTRANSFERASE"/>
    <property type="match status" value="1"/>
</dbReference>
<comment type="similarity">
    <text evidence="5 18">Belongs to the CDS family.</text>
</comment>
<dbReference type="EMBL" id="JACRTA010000001">
    <property type="protein sequence ID" value="MBC8567164.1"/>
    <property type="molecule type" value="Genomic_DNA"/>
</dbReference>
<evidence type="ECO:0000256" key="16">
    <source>
        <dbReference type="ARBA" id="ARBA00023209"/>
    </source>
</evidence>
<keyword evidence="14" id="KW-0443">Lipid metabolism</keyword>
<proteinExistence type="inferred from homology"/>
<evidence type="ECO:0000256" key="13">
    <source>
        <dbReference type="ARBA" id="ARBA00022989"/>
    </source>
</evidence>
<dbReference type="GO" id="GO:0004605">
    <property type="term" value="F:phosphatidate cytidylyltransferase activity"/>
    <property type="evidence" value="ECO:0007669"/>
    <property type="project" value="UniProtKB-EC"/>
</dbReference>
<evidence type="ECO:0000256" key="17">
    <source>
        <dbReference type="ARBA" id="ARBA00023264"/>
    </source>
</evidence>
<evidence type="ECO:0000256" key="8">
    <source>
        <dbReference type="ARBA" id="ARBA00022475"/>
    </source>
</evidence>
<feature type="transmembrane region" description="Helical" evidence="19">
    <location>
        <begin position="168"/>
        <end position="187"/>
    </location>
</feature>
<protein>
    <recommendedName>
        <fullName evidence="7 18">Phosphatidate cytidylyltransferase</fullName>
        <ecNumber evidence="6 18">2.7.7.41</ecNumber>
    </recommendedName>
</protein>
<dbReference type="GO" id="GO:0005886">
    <property type="term" value="C:plasma membrane"/>
    <property type="evidence" value="ECO:0007669"/>
    <property type="project" value="UniProtKB-SubCell"/>
</dbReference>
<keyword evidence="17" id="KW-1208">Phospholipid metabolism</keyword>
<feature type="transmembrane region" description="Helical" evidence="19">
    <location>
        <begin position="105"/>
        <end position="122"/>
    </location>
</feature>
<evidence type="ECO:0000313" key="21">
    <source>
        <dbReference type="Proteomes" id="UP000610862"/>
    </source>
</evidence>
<gene>
    <name evidence="20" type="ORF">H8692_00110</name>
</gene>
<feature type="transmembrane region" description="Helical" evidence="19">
    <location>
        <begin position="128"/>
        <end position="148"/>
    </location>
</feature>
<dbReference type="PANTHER" id="PTHR46382:SF1">
    <property type="entry name" value="PHOSPHATIDATE CYTIDYLYLTRANSFERASE"/>
    <property type="match status" value="1"/>
</dbReference>
<evidence type="ECO:0000256" key="7">
    <source>
        <dbReference type="ARBA" id="ARBA00019373"/>
    </source>
</evidence>
<accession>A0A926I3W1</accession>
<evidence type="ECO:0000256" key="9">
    <source>
        <dbReference type="ARBA" id="ARBA00022516"/>
    </source>
</evidence>
<evidence type="ECO:0000313" key="20">
    <source>
        <dbReference type="EMBL" id="MBC8567164.1"/>
    </source>
</evidence>
<keyword evidence="9" id="KW-0444">Lipid biosynthesis</keyword>
<keyword evidence="21" id="KW-1185">Reference proteome</keyword>
<keyword evidence="8" id="KW-1003">Cell membrane</keyword>
<comment type="subcellular location">
    <subcellularLocation>
        <location evidence="2">Cell membrane</location>
        <topology evidence="2">Multi-pass membrane protein</topology>
    </subcellularLocation>
</comment>
<dbReference type="Proteomes" id="UP000610862">
    <property type="component" value="Unassembled WGS sequence"/>
</dbReference>
<evidence type="ECO:0000256" key="11">
    <source>
        <dbReference type="ARBA" id="ARBA00022692"/>
    </source>
</evidence>
<keyword evidence="12 18" id="KW-0548">Nucleotidyltransferase</keyword>
<dbReference type="RefSeq" id="WP_187524713.1">
    <property type="nucleotide sequence ID" value="NZ_JACRTA010000001.1"/>
</dbReference>
<evidence type="ECO:0000256" key="12">
    <source>
        <dbReference type="ARBA" id="ARBA00022695"/>
    </source>
</evidence>
<keyword evidence="15 19" id="KW-0472">Membrane</keyword>
<dbReference type="Pfam" id="PF01148">
    <property type="entry name" value="CTP_transf_1"/>
    <property type="match status" value="1"/>
</dbReference>
<evidence type="ECO:0000256" key="4">
    <source>
        <dbReference type="ARBA" id="ARBA00005189"/>
    </source>
</evidence>
<organism evidence="20 21">
    <name type="scientific">Lentihominibacter hominis</name>
    <dbReference type="NCBI Taxonomy" id="2763645"/>
    <lineage>
        <taxon>Bacteria</taxon>
        <taxon>Bacillati</taxon>
        <taxon>Bacillota</taxon>
        <taxon>Clostridia</taxon>
        <taxon>Peptostreptococcales</taxon>
        <taxon>Anaerovoracaceae</taxon>
        <taxon>Lentihominibacter</taxon>
    </lineage>
</organism>
<evidence type="ECO:0000256" key="1">
    <source>
        <dbReference type="ARBA" id="ARBA00001698"/>
    </source>
</evidence>
<evidence type="ECO:0000256" key="15">
    <source>
        <dbReference type="ARBA" id="ARBA00023136"/>
    </source>
</evidence>
<keyword evidence="16" id="KW-0594">Phospholipid biosynthesis</keyword>
<evidence type="ECO:0000256" key="19">
    <source>
        <dbReference type="SAM" id="Phobius"/>
    </source>
</evidence>
<dbReference type="InterPro" id="IPR000374">
    <property type="entry name" value="PC_trans"/>
</dbReference>
<reference evidence="20" key="1">
    <citation type="submission" date="2020-08" db="EMBL/GenBank/DDBJ databases">
        <title>Genome public.</title>
        <authorList>
            <person name="Liu C."/>
            <person name="Sun Q."/>
        </authorList>
    </citation>
    <scope>NUCLEOTIDE SEQUENCE</scope>
    <source>
        <strain evidence="20">NSJ-24</strain>
    </source>
</reference>
<comment type="pathway">
    <text evidence="4">Lipid metabolism.</text>
</comment>
<evidence type="ECO:0000256" key="18">
    <source>
        <dbReference type="RuleBase" id="RU003938"/>
    </source>
</evidence>
<feature type="transmembrane region" description="Helical" evidence="19">
    <location>
        <begin position="12"/>
        <end position="37"/>
    </location>
</feature>
<dbReference type="EC" id="2.7.7.41" evidence="6 18"/>
<keyword evidence="10 18" id="KW-0808">Transferase</keyword>
<evidence type="ECO:0000256" key="10">
    <source>
        <dbReference type="ARBA" id="ARBA00022679"/>
    </source>
</evidence>
<sequence length="263" mass="29347">MKTRVLSGLIMLPLLIILYLGGYVLFGACLIIGIMGVKEFFNGFKAIDIKPNFAVACISAVGLYAVNFFTDGQKEWYMLWFFGIVLLSLLYLFNIEHRKLEDAMATVTGIFYVVFFSFHVTLVDQTDYALMVWLIVITAFGTDIMAYFSGYLLGRHKLCPKISPKKTVEGCIGGILGSVILSGLFGYFFMPEVIIHCIIIGVLGGIVSQFGDLTASIFKRKMGIKDYGNLIPGHGGILDRFDSVLFTGPMVYYYIVLVMEYLL</sequence>
<evidence type="ECO:0000256" key="14">
    <source>
        <dbReference type="ARBA" id="ARBA00023098"/>
    </source>
</evidence>
<dbReference type="PROSITE" id="PS51257">
    <property type="entry name" value="PROKAR_LIPOPROTEIN"/>
    <property type="match status" value="1"/>
</dbReference>
<name>A0A926I3W1_9FIRM</name>
<feature type="transmembrane region" description="Helical" evidence="19">
    <location>
        <begin position="193"/>
        <end position="215"/>
    </location>
</feature>
<dbReference type="PROSITE" id="PS01315">
    <property type="entry name" value="CDS"/>
    <property type="match status" value="1"/>
</dbReference>
<comment type="catalytic activity">
    <reaction evidence="1 18">
        <text>a 1,2-diacyl-sn-glycero-3-phosphate + CTP + H(+) = a CDP-1,2-diacyl-sn-glycerol + diphosphate</text>
        <dbReference type="Rhea" id="RHEA:16229"/>
        <dbReference type="ChEBI" id="CHEBI:15378"/>
        <dbReference type="ChEBI" id="CHEBI:33019"/>
        <dbReference type="ChEBI" id="CHEBI:37563"/>
        <dbReference type="ChEBI" id="CHEBI:58332"/>
        <dbReference type="ChEBI" id="CHEBI:58608"/>
        <dbReference type="EC" id="2.7.7.41"/>
    </reaction>
</comment>
<dbReference type="GO" id="GO:0016024">
    <property type="term" value="P:CDP-diacylglycerol biosynthetic process"/>
    <property type="evidence" value="ECO:0007669"/>
    <property type="project" value="TreeGrafter"/>
</dbReference>
<evidence type="ECO:0000256" key="5">
    <source>
        <dbReference type="ARBA" id="ARBA00010185"/>
    </source>
</evidence>
<keyword evidence="11 18" id="KW-0812">Transmembrane</keyword>
<keyword evidence="13 19" id="KW-1133">Transmembrane helix</keyword>
<evidence type="ECO:0000256" key="2">
    <source>
        <dbReference type="ARBA" id="ARBA00004651"/>
    </source>
</evidence>
<dbReference type="AlphaFoldDB" id="A0A926I3W1"/>
<evidence type="ECO:0000256" key="3">
    <source>
        <dbReference type="ARBA" id="ARBA00005119"/>
    </source>
</evidence>
<comment type="caution">
    <text evidence="20">The sequence shown here is derived from an EMBL/GenBank/DDBJ whole genome shotgun (WGS) entry which is preliminary data.</text>
</comment>